<sequence>MLQVVRTTSRSRKRDGGVFVSEVAPWQPVVSAGGGTAWPRPAWAKPKLDTIIEEDSPSVIGMAHDAAAAGYLQGGASSSSAAAVPQVFRFAAPPPAPASHAQQQSR</sequence>
<dbReference type="AlphaFoldDB" id="A0AAQ3TWS7"/>
<organism evidence="1 2">
    <name type="scientific">Paspalum notatum var. saurae</name>
    <dbReference type="NCBI Taxonomy" id="547442"/>
    <lineage>
        <taxon>Eukaryota</taxon>
        <taxon>Viridiplantae</taxon>
        <taxon>Streptophyta</taxon>
        <taxon>Embryophyta</taxon>
        <taxon>Tracheophyta</taxon>
        <taxon>Spermatophyta</taxon>
        <taxon>Magnoliopsida</taxon>
        <taxon>Liliopsida</taxon>
        <taxon>Poales</taxon>
        <taxon>Poaceae</taxon>
        <taxon>PACMAD clade</taxon>
        <taxon>Panicoideae</taxon>
        <taxon>Andropogonodae</taxon>
        <taxon>Paspaleae</taxon>
        <taxon>Paspalinae</taxon>
        <taxon>Paspalum</taxon>
    </lineage>
</organism>
<dbReference type="Proteomes" id="UP001341281">
    <property type="component" value="Chromosome 06"/>
</dbReference>
<reference evidence="1 2" key="1">
    <citation type="submission" date="2024-02" db="EMBL/GenBank/DDBJ databases">
        <title>High-quality chromosome-scale genome assembly of Pensacola bahiagrass (Paspalum notatum Flugge var. saurae).</title>
        <authorList>
            <person name="Vega J.M."/>
            <person name="Podio M."/>
            <person name="Orjuela J."/>
            <person name="Siena L.A."/>
            <person name="Pessino S.C."/>
            <person name="Combes M.C."/>
            <person name="Mariac C."/>
            <person name="Albertini E."/>
            <person name="Pupilli F."/>
            <person name="Ortiz J.P.A."/>
            <person name="Leblanc O."/>
        </authorList>
    </citation>
    <scope>NUCLEOTIDE SEQUENCE [LARGE SCALE GENOMIC DNA]</scope>
    <source>
        <strain evidence="1">R1</strain>
        <tissue evidence="1">Leaf</tissue>
    </source>
</reference>
<name>A0AAQ3TWS7_PASNO</name>
<keyword evidence="2" id="KW-1185">Reference proteome</keyword>
<evidence type="ECO:0000313" key="2">
    <source>
        <dbReference type="Proteomes" id="UP001341281"/>
    </source>
</evidence>
<gene>
    <name evidence="1" type="ORF">U9M48_026561</name>
</gene>
<dbReference type="EMBL" id="CP144750">
    <property type="protein sequence ID" value="WVZ78920.1"/>
    <property type="molecule type" value="Genomic_DNA"/>
</dbReference>
<evidence type="ECO:0000313" key="1">
    <source>
        <dbReference type="EMBL" id="WVZ78920.1"/>
    </source>
</evidence>
<proteinExistence type="predicted"/>
<accession>A0AAQ3TWS7</accession>
<protein>
    <submittedName>
        <fullName evidence="1">Uncharacterized protein</fullName>
    </submittedName>
</protein>